<gene>
    <name evidence="3" type="ORF">K1Y72_15495</name>
</gene>
<feature type="compositionally biased region" description="Low complexity" evidence="1">
    <location>
        <begin position="54"/>
        <end position="68"/>
    </location>
</feature>
<keyword evidence="2" id="KW-0472">Membrane</keyword>
<name>A0ABS7FU12_9ACTN</name>
<reference evidence="3 4" key="1">
    <citation type="submission" date="2021-07" db="EMBL/GenBank/DDBJ databases">
        <title>Actinomadura sp. PM05-2 isolated from lichen.</title>
        <authorList>
            <person name="Somphong A."/>
            <person name="Phongsopitanun W."/>
            <person name="Tanasupawat S."/>
            <person name="Peongsungnone V."/>
        </authorList>
    </citation>
    <scope>NUCLEOTIDE SEQUENCE [LARGE SCALE GENOMIC DNA]</scope>
    <source>
        <strain evidence="3 4">PM05-2</strain>
    </source>
</reference>
<organism evidence="3 4">
    <name type="scientific">Actinomadura parmotrematis</name>
    <dbReference type="NCBI Taxonomy" id="2864039"/>
    <lineage>
        <taxon>Bacteria</taxon>
        <taxon>Bacillati</taxon>
        <taxon>Actinomycetota</taxon>
        <taxon>Actinomycetes</taxon>
        <taxon>Streptosporangiales</taxon>
        <taxon>Thermomonosporaceae</taxon>
        <taxon>Actinomadura</taxon>
    </lineage>
</organism>
<dbReference type="EMBL" id="JAIBOA010000009">
    <property type="protein sequence ID" value="MBW8483791.1"/>
    <property type="molecule type" value="Genomic_DNA"/>
</dbReference>
<protein>
    <submittedName>
        <fullName evidence="3">Uncharacterized protein</fullName>
    </submittedName>
</protein>
<dbReference type="Proteomes" id="UP000774570">
    <property type="component" value="Unassembled WGS sequence"/>
</dbReference>
<dbReference type="RefSeq" id="WP_220167031.1">
    <property type="nucleotide sequence ID" value="NZ_JAIBOA010000009.1"/>
</dbReference>
<feature type="transmembrane region" description="Helical" evidence="2">
    <location>
        <begin position="25"/>
        <end position="42"/>
    </location>
</feature>
<evidence type="ECO:0000313" key="3">
    <source>
        <dbReference type="EMBL" id="MBW8483791.1"/>
    </source>
</evidence>
<proteinExistence type="predicted"/>
<keyword evidence="4" id="KW-1185">Reference proteome</keyword>
<comment type="caution">
    <text evidence="3">The sequence shown here is derived from an EMBL/GenBank/DDBJ whole genome shotgun (WGS) entry which is preliminary data.</text>
</comment>
<evidence type="ECO:0000313" key="4">
    <source>
        <dbReference type="Proteomes" id="UP000774570"/>
    </source>
</evidence>
<evidence type="ECO:0000256" key="1">
    <source>
        <dbReference type="SAM" id="MobiDB-lite"/>
    </source>
</evidence>
<keyword evidence="2" id="KW-0812">Transmembrane</keyword>
<accession>A0ABS7FU12</accession>
<feature type="region of interest" description="Disordered" evidence="1">
    <location>
        <begin position="49"/>
        <end position="68"/>
    </location>
</feature>
<sequence>MSRTTLPLLAAAALGLTVLVLVPTWRPLVVGLFFVTAGLAYVNTLREPARRPADPAAEPAEAESPAQA</sequence>
<keyword evidence="2" id="KW-1133">Transmembrane helix</keyword>
<evidence type="ECO:0000256" key="2">
    <source>
        <dbReference type="SAM" id="Phobius"/>
    </source>
</evidence>